<keyword evidence="2" id="KW-1003">Cell membrane</keyword>
<keyword evidence="3" id="KW-0472">Membrane</keyword>
<dbReference type="OrthoDB" id="528399at2759"/>
<dbReference type="EMBL" id="JAEHOC010000006">
    <property type="protein sequence ID" value="KAG2440922.1"/>
    <property type="molecule type" value="Genomic_DNA"/>
</dbReference>
<comment type="subcellular location">
    <subcellularLocation>
        <location evidence="1">Cell membrane</location>
    </subcellularLocation>
</comment>
<name>A0A835W539_CHLIN</name>
<evidence type="ECO:0000256" key="3">
    <source>
        <dbReference type="ARBA" id="ARBA00023136"/>
    </source>
</evidence>
<dbReference type="GO" id="GO:0005886">
    <property type="term" value="C:plasma membrane"/>
    <property type="evidence" value="ECO:0007669"/>
    <property type="project" value="UniProtKB-SubCell"/>
</dbReference>
<dbReference type="Pfam" id="PF06977">
    <property type="entry name" value="SdiA-regulated"/>
    <property type="match status" value="1"/>
</dbReference>
<comment type="caution">
    <text evidence="4">The sequence shown here is derived from an EMBL/GenBank/DDBJ whole genome shotgun (WGS) entry which is preliminary data.</text>
</comment>
<dbReference type="InterPro" id="IPR015943">
    <property type="entry name" value="WD40/YVTN_repeat-like_dom_sf"/>
</dbReference>
<evidence type="ECO:0000313" key="5">
    <source>
        <dbReference type="Proteomes" id="UP000650467"/>
    </source>
</evidence>
<evidence type="ECO:0000313" key="4">
    <source>
        <dbReference type="EMBL" id="KAG2440922.1"/>
    </source>
</evidence>
<evidence type="ECO:0000256" key="2">
    <source>
        <dbReference type="ARBA" id="ARBA00022475"/>
    </source>
</evidence>
<organism evidence="4 5">
    <name type="scientific">Chlamydomonas incerta</name>
    <dbReference type="NCBI Taxonomy" id="51695"/>
    <lineage>
        <taxon>Eukaryota</taxon>
        <taxon>Viridiplantae</taxon>
        <taxon>Chlorophyta</taxon>
        <taxon>core chlorophytes</taxon>
        <taxon>Chlorophyceae</taxon>
        <taxon>CS clade</taxon>
        <taxon>Chlamydomonadales</taxon>
        <taxon>Chlamydomonadaceae</taxon>
        <taxon>Chlamydomonas</taxon>
    </lineage>
</organism>
<protein>
    <submittedName>
        <fullName evidence="4">Uncharacterized protein</fullName>
    </submittedName>
</protein>
<evidence type="ECO:0000256" key="1">
    <source>
        <dbReference type="ARBA" id="ARBA00004236"/>
    </source>
</evidence>
<dbReference type="SUPFAM" id="SSF50956">
    <property type="entry name" value="Thermostable phytase (3-phytase)"/>
    <property type="match status" value="1"/>
</dbReference>
<keyword evidence="5" id="KW-1185">Reference proteome</keyword>
<gene>
    <name evidence="4" type="ORF">HXX76_003775</name>
</gene>
<accession>A0A835W539</accession>
<proteinExistence type="predicted"/>
<dbReference type="Proteomes" id="UP000650467">
    <property type="component" value="Unassembled WGS sequence"/>
</dbReference>
<dbReference type="InterPro" id="IPR009722">
    <property type="entry name" value="YjiK/CarP"/>
</dbReference>
<reference evidence="4" key="1">
    <citation type="journal article" date="2020" name="bioRxiv">
        <title>Comparative genomics of Chlamydomonas.</title>
        <authorList>
            <person name="Craig R.J."/>
            <person name="Hasan A.R."/>
            <person name="Ness R.W."/>
            <person name="Keightley P.D."/>
        </authorList>
    </citation>
    <scope>NUCLEOTIDE SEQUENCE</scope>
    <source>
        <strain evidence="4">SAG 7.73</strain>
    </source>
</reference>
<sequence length="285" mass="31059">MPSQQPAHSARQGIHRQRLAVLAAVAAVAACLMPAPAAAGVWDLSSYKLEKFLKFREIQDNASGAAYMPETGTIWVVVNNPPALLHYDLSARLLRRLDLGWLSDPEDVVYISPDTVAVSEEEPGGGIRLLDVSDWGAGRQVGYIPARNPRWSGVGNEGLAYNRKSKTFYVGQEKAPKRIVAIPTEGREAGSWTTLIDGDAAFEGLLSDIAAVAYVEAQPDQLYVLSQESSRVVRVTQDGRVLEHMQVKGLRPEGLVFTPDGCRMLVISEPNELAIYRSDSCSAKK</sequence>
<dbReference type="AlphaFoldDB" id="A0A835W539"/>
<dbReference type="Gene3D" id="2.130.10.10">
    <property type="entry name" value="YVTN repeat-like/Quinoprotein amine dehydrogenase"/>
    <property type="match status" value="1"/>
</dbReference>